<keyword evidence="2" id="KW-0175">Coiled coil</keyword>
<protein>
    <submittedName>
        <fullName evidence="4">Phage shock protein A</fullName>
    </submittedName>
</protein>
<gene>
    <name evidence="4" type="ORF">C7B46_14350</name>
</gene>
<evidence type="ECO:0000256" key="1">
    <source>
        <dbReference type="ARBA" id="ARBA00043985"/>
    </source>
</evidence>
<proteinExistence type="inferred from homology"/>
<evidence type="ECO:0000313" key="4">
    <source>
        <dbReference type="EMBL" id="PSR32433.1"/>
    </source>
</evidence>
<comment type="similarity">
    <text evidence="1">Belongs to the PspA/Vipp/IM30 family.</text>
</comment>
<organism evidence="4 5">
    <name type="scientific">Sulfobacillus benefaciens</name>
    <dbReference type="NCBI Taxonomy" id="453960"/>
    <lineage>
        <taxon>Bacteria</taxon>
        <taxon>Bacillati</taxon>
        <taxon>Bacillota</taxon>
        <taxon>Clostridia</taxon>
        <taxon>Eubacteriales</taxon>
        <taxon>Clostridiales Family XVII. Incertae Sedis</taxon>
        <taxon>Sulfobacillus</taxon>
    </lineage>
</organism>
<feature type="region of interest" description="Disordered" evidence="3">
    <location>
        <begin position="215"/>
        <end position="244"/>
    </location>
</feature>
<dbReference type="EMBL" id="PXYW01000041">
    <property type="protein sequence ID" value="PSR32433.1"/>
    <property type="molecule type" value="Genomic_DNA"/>
</dbReference>
<feature type="coiled-coil region" evidence="2">
    <location>
        <begin position="48"/>
        <end position="191"/>
    </location>
</feature>
<reference evidence="4 5" key="1">
    <citation type="journal article" date="2014" name="BMC Genomics">
        <title>Comparison of environmental and isolate Sulfobacillus genomes reveals diverse carbon, sulfur, nitrogen, and hydrogen metabolisms.</title>
        <authorList>
            <person name="Justice N.B."/>
            <person name="Norman A."/>
            <person name="Brown C.T."/>
            <person name="Singh A."/>
            <person name="Thomas B.C."/>
            <person name="Banfield J.F."/>
        </authorList>
    </citation>
    <scope>NUCLEOTIDE SEQUENCE [LARGE SCALE GENOMIC DNA]</scope>
    <source>
        <strain evidence="4">AMDSBA4</strain>
    </source>
</reference>
<dbReference type="PANTHER" id="PTHR31088:SF6">
    <property type="entry name" value="PHAGE SHOCK PROTEIN A"/>
    <property type="match status" value="1"/>
</dbReference>
<dbReference type="Proteomes" id="UP000242972">
    <property type="component" value="Unassembled WGS sequence"/>
</dbReference>
<evidence type="ECO:0000313" key="5">
    <source>
        <dbReference type="Proteomes" id="UP000242972"/>
    </source>
</evidence>
<feature type="compositionally biased region" description="Polar residues" evidence="3">
    <location>
        <begin position="215"/>
        <end position="224"/>
    </location>
</feature>
<sequence length="244" mass="27017">MAGLLDRVKTILGAKANKALDAMEDPTETIEYSYEQMQSAMQETRRHIVEVATAKKQLEMQVASLQQKAQQYDQDARDAVQGGRDDLAAQALSLKTTIQQQIQDLQAHIQQTQAEEDKLTQTQHKLEEQIETFRTQKEVMKAQYSAAKAEVQVGETISGITQHAQDISGSLQRAQDKIASMQARASAIDELSSNPDFNALPTSSHTDTIRQQLDQAKASDQVQSELAKLKAEMQLPPSNPQTPS</sequence>
<name>A0A2T2XD44_9FIRM</name>
<evidence type="ECO:0000256" key="2">
    <source>
        <dbReference type="SAM" id="Coils"/>
    </source>
</evidence>
<dbReference type="Pfam" id="PF04012">
    <property type="entry name" value="PspA_IM30"/>
    <property type="match status" value="1"/>
</dbReference>
<dbReference type="PANTHER" id="PTHR31088">
    <property type="entry name" value="MEMBRANE-ASSOCIATED PROTEIN VIPP1, CHLOROPLASTIC"/>
    <property type="match status" value="1"/>
</dbReference>
<comment type="caution">
    <text evidence="4">The sequence shown here is derived from an EMBL/GenBank/DDBJ whole genome shotgun (WGS) entry which is preliminary data.</text>
</comment>
<accession>A0A2T2XD44</accession>
<dbReference type="InterPro" id="IPR007157">
    <property type="entry name" value="PspA_VIPP1"/>
</dbReference>
<dbReference type="AlphaFoldDB" id="A0A2T2XD44"/>
<evidence type="ECO:0000256" key="3">
    <source>
        <dbReference type="SAM" id="MobiDB-lite"/>
    </source>
</evidence>